<evidence type="ECO:0000256" key="2">
    <source>
        <dbReference type="ARBA" id="ARBA00022448"/>
    </source>
</evidence>
<dbReference type="SUPFAM" id="SSF56935">
    <property type="entry name" value="Porins"/>
    <property type="match status" value="1"/>
</dbReference>
<keyword evidence="4" id="KW-0410">Iron transport</keyword>
<organism evidence="15 16">
    <name type="scientific">Massilia forsythiae</name>
    <dbReference type="NCBI Taxonomy" id="2728020"/>
    <lineage>
        <taxon>Bacteria</taxon>
        <taxon>Pseudomonadati</taxon>
        <taxon>Pseudomonadota</taxon>
        <taxon>Betaproteobacteria</taxon>
        <taxon>Burkholderiales</taxon>
        <taxon>Oxalobacteraceae</taxon>
        <taxon>Telluria group</taxon>
        <taxon>Massilia</taxon>
    </lineage>
</organism>
<evidence type="ECO:0000313" key="16">
    <source>
        <dbReference type="Proteomes" id="UP000502415"/>
    </source>
</evidence>
<comment type="subcellular location">
    <subcellularLocation>
        <location evidence="1 11">Cell outer membrane</location>
        <topology evidence="1 11">Multi-pass membrane protein</topology>
    </subcellularLocation>
</comment>
<evidence type="ECO:0000256" key="7">
    <source>
        <dbReference type="ARBA" id="ARBA00023065"/>
    </source>
</evidence>
<dbReference type="Pfam" id="PF07715">
    <property type="entry name" value="Plug"/>
    <property type="match status" value="1"/>
</dbReference>
<dbReference type="PROSITE" id="PS52016">
    <property type="entry name" value="TONB_DEPENDENT_REC_3"/>
    <property type="match status" value="1"/>
</dbReference>
<evidence type="ECO:0000256" key="9">
    <source>
        <dbReference type="ARBA" id="ARBA00023136"/>
    </source>
</evidence>
<evidence type="ECO:0000256" key="5">
    <source>
        <dbReference type="ARBA" id="ARBA00022692"/>
    </source>
</evidence>
<sequence>MSSIAWGAAAQSLPQQSDSGAAIPEIIVTAQRSAAPESKTPVAMSVLGGADLEKAGLDTAGDLGARLPNVYLQESFDGLRIAIRGVSNADVTEKGDPSAAFMVDGVYLARPQSQTVSFYDVERIEVLRGPQGTLYGRNTTAGVVNVISKAPAPYFEGNANATVGSYGTRNAGAMVNVPVNDMLALRAAVTANRHDAYLRNGQGTPYTLGLDRDDRAARLSAKFSPGHGVTALVRYDAGRDDTNNDSAVPDANFYSGIASGKPVWNDDSTSRRLTNRFRAPNSVPEQGYSRKKTANLTAELAWDLGPATVSWLGAHRHFEHDYLYNFYYRVAPTVALGTRNDFHADYAQDSHELRIATNGSGPLNAQAGVYWFHEKATALYDFRDLQPVGLTPYYVFDSDPVDARSKAVFGQATYAIAPRLRATAGARYTEDDKSRYGYIGYQQKAAFNPATDLRELNAGAISSHKTTWRLGLDYDLSPATLLYGSVSTGYKAGGFNDGCVSGASQVVAGSTVTCPAASGVPADTLVYRPETVRAWEAGLKTRFWDGRASLNLAAFHYDYRNLQLSAETVVNGRPRYETTNAGEAAVRGLEADGQVRATAHDRVTYAFTLLDAHYTSYMPDSLHSWAGVKLDRAPGRTLALGYEHGFDLAGGVLTAGASTRASAAYLLSVPTQQLQFRVPGHTESDLRLGWEPLGGRWSLQARVRNLENEVRPLTISASGLTVPSAPRTADMRLDYRF</sequence>
<name>A0A7Z2W2U0_9BURK</name>
<evidence type="ECO:0000313" key="15">
    <source>
        <dbReference type="EMBL" id="QJE03427.1"/>
    </source>
</evidence>
<feature type="domain" description="TonB-dependent receptor-like beta-barrel" evidence="13">
    <location>
        <begin position="236"/>
        <end position="706"/>
    </location>
</feature>
<feature type="domain" description="TonB-dependent receptor plug" evidence="14">
    <location>
        <begin position="38"/>
        <end position="143"/>
    </location>
</feature>
<reference evidence="15 16" key="1">
    <citation type="submission" date="2020-04" db="EMBL/GenBank/DDBJ databases">
        <title>Genome sequencing of novel species.</title>
        <authorList>
            <person name="Heo J."/>
            <person name="Kim S.-J."/>
            <person name="Kim J.-S."/>
            <person name="Hong S.-B."/>
            <person name="Kwon S.-W."/>
        </authorList>
    </citation>
    <scope>NUCLEOTIDE SEQUENCE [LARGE SCALE GENOMIC DNA]</scope>
    <source>
        <strain evidence="15 16">GN2-R2</strain>
    </source>
</reference>
<evidence type="ECO:0000256" key="6">
    <source>
        <dbReference type="ARBA" id="ARBA00023004"/>
    </source>
</evidence>
<evidence type="ECO:0000256" key="3">
    <source>
        <dbReference type="ARBA" id="ARBA00022452"/>
    </source>
</evidence>
<evidence type="ECO:0000256" key="11">
    <source>
        <dbReference type="PROSITE-ProRule" id="PRU01360"/>
    </source>
</evidence>
<proteinExistence type="inferred from homology"/>
<evidence type="ECO:0000256" key="1">
    <source>
        <dbReference type="ARBA" id="ARBA00004571"/>
    </source>
</evidence>
<keyword evidence="8 12" id="KW-0798">TonB box</keyword>
<keyword evidence="3 11" id="KW-1134">Transmembrane beta strand</keyword>
<comment type="similarity">
    <text evidence="11 12">Belongs to the TonB-dependent receptor family.</text>
</comment>
<dbReference type="InterPro" id="IPR036942">
    <property type="entry name" value="Beta-barrel_TonB_sf"/>
</dbReference>
<evidence type="ECO:0000259" key="14">
    <source>
        <dbReference type="Pfam" id="PF07715"/>
    </source>
</evidence>
<dbReference type="InterPro" id="IPR012910">
    <property type="entry name" value="Plug_dom"/>
</dbReference>
<gene>
    <name evidence="15" type="ORF">HH212_17575</name>
</gene>
<dbReference type="InterPro" id="IPR000531">
    <property type="entry name" value="Beta-barrel_TonB"/>
</dbReference>
<evidence type="ECO:0000256" key="8">
    <source>
        <dbReference type="ARBA" id="ARBA00023077"/>
    </source>
</evidence>
<dbReference type="GO" id="GO:0009279">
    <property type="term" value="C:cell outer membrane"/>
    <property type="evidence" value="ECO:0007669"/>
    <property type="project" value="UniProtKB-SubCell"/>
</dbReference>
<evidence type="ECO:0000256" key="12">
    <source>
        <dbReference type="RuleBase" id="RU003357"/>
    </source>
</evidence>
<dbReference type="PANTHER" id="PTHR32552">
    <property type="entry name" value="FERRICHROME IRON RECEPTOR-RELATED"/>
    <property type="match status" value="1"/>
</dbReference>
<dbReference type="GO" id="GO:0006826">
    <property type="term" value="P:iron ion transport"/>
    <property type="evidence" value="ECO:0007669"/>
    <property type="project" value="UniProtKB-KW"/>
</dbReference>
<dbReference type="InterPro" id="IPR039426">
    <property type="entry name" value="TonB-dep_rcpt-like"/>
</dbReference>
<keyword evidence="5 11" id="KW-0812">Transmembrane</keyword>
<keyword evidence="7" id="KW-0406">Ion transport</keyword>
<evidence type="ECO:0000256" key="10">
    <source>
        <dbReference type="ARBA" id="ARBA00023237"/>
    </source>
</evidence>
<keyword evidence="6" id="KW-0408">Iron</keyword>
<keyword evidence="9 11" id="KW-0472">Membrane</keyword>
<evidence type="ECO:0000259" key="13">
    <source>
        <dbReference type="Pfam" id="PF00593"/>
    </source>
</evidence>
<dbReference type="Gene3D" id="2.40.170.20">
    <property type="entry name" value="TonB-dependent receptor, beta-barrel domain"/>
    <property type="match status" value="1"/>
</dbReference>
<protein>
    <submittedName>
        <fullName evidence="15">TonB-dependent receptor</fullName>
    </submittedName>
</protein>
<accession>A0A7Z2W2U0</accession>
<keyword evidence="16" id="KW-1185">Reference proteome</keyword>
<keyword evidence="2 11" id="KW-0813">Transport</keyword>
<dbReference type="CDD" id="cd01347">
    <property type="entry name" value="ligand_gated_channel"/>
    <property type="match status" value="1"/>
</dbReference>
<dbReference type="KEGG" id="mfy:HH212_17575"/>
<dbReference type="Proteomes" id="UP000502415">
    <property type="component" value="Chromosome"/>
</dbReference>
<dbReference type="AlphaFoldDB" id="A0A7Z2W2U0"/>
<evidence type="ECO:0000256" key="4">
    <source>
        <dbReference type="ARBA" id="ARBA00022496"/>
    </source>
</evidence>
<dbReference type="Pfam" id="PF00593">
    <property type="entry name" value="TonB_dep_Rec_b-barrel"/>
    <property type="match status" value="1"/>
</dbReference>
<keyword evidence="10 11" id="KW-0998">Cell outer membrane</keyword>
<dbReference type="PANTHER" id="PTHR32552:SF81">
    <property type="entry name" value="TONB-DEPENDENT OUTER MEMBRANE RECEPTOR"/>
    <property type="match status" value="1"/>
</dbReference>
<keyword evidence="15" id="KW-0675">Receptor</keyword>
<dbReference type="EMBL" id="CP051685">
    <property type="protein sequence ID" value="QJE03427.1"/>
    <property type="molecule type" value="Genomic_DNA"/>
</dbReference>